<dbReference type="GO" id="GO:0007635">
    <property type="term" value="P:chemosensory behavior"/>
    <property type="evidence" value="ECO:0007669"/>
    <property type="project" value="TreeGrafter"/>
</dbReference>
<dbReference type="PANTHER" id="PTHR21143:SF134">
    <property type="entry name" value="GUSTATORY RECEPTOR"/>
    <property type="match status" value="1"/>
</dbReference>
<dbReference type="GO" id="GO:0043025">
    <property type="term" value="C:neuronal cell body"/>
    <property type="evidence" value="ECO:0007669"/>
    <property type="project" value="TreeGrafter"/>
</dbReference>
<evidence type="ECO:0000256" key="3">
    <source>
        <dbReference type="ARBA" id="ARBA00022692"/>
    </source>
</evidence>
<feature type="transmembrane region" description="Helical" evidence="8">
    <location>
        <begin position="249"/>
        <end position="272"/>
    </location>
</feature>
<dbReference type="STRING" id="7167.A0A182FZW3"/>
<reference evidence="9" key="2">
    <citation type="submission" date="2022-08" db="UniProtKB">
        <authorList>
            <consortium name="EnsemblMetazoa"/>
        </authorList>
    </citation>
    <scope>IDENTIFICATION</scope>
    <source>
        <strain evidence="9">STECLA/ALBI9_A</strain>
    </source>
</reference>
<dbReference type="PANTHER" id="PTHR21143">
    <property type="entry name" value="INVERTEBRATE GUSTATORY RECEPTOR"/>
    <property type="match status" value="1"/>
</dbReference>
<dbReference type="VEuPathDB" id="VectorBase:AALB015546"/>
<keyword evidence="2 8" id="KW-1003">Cell membrane</keyword>
<evidence type="ECO:0000313" key="10">
    <source>
        <dbReference type="Proteomes" id="UP000069272"/>
    </source>
</evidence>
<keyword evidence="7 8" id="KW-0807">Transducer</keyword>
<organism evidence="9 10">
    <name type="scientific">Anopheles albimanus</name>
    <name type="common">New world malaria mosquito</name>
    <dbReference type="NCBI Taxonomy" id="7167"/>
    <lineage>
        <taxon>Eukaryota</taxon>
        <taxon>Metazoa</taxon>
        <taxon>Ecdysozoa</taxon>
        <taxon>Arthropoda</taxon>
        <taxon>Hexapoda</taxon>
        <taxon>Insecta</taxon>
        <taxon>Pterygota</taxon>
        <taxon>Neoptera</taxon>
        <taxon>Endopterygota</taxon>
        <taxon>Diptera</taxon>
        <taxon>Nematocera</taxon>
        <taxon>Culicoidea</taxon>
        <taxon>Culicidae</taxon>
        <taxon>Anophelinae</taxon>
        <taxon>Anopheles</taxon>
    </lineage>
</organism>
<dbReference type="EnsemblMetazoa" id="AALB015547-RA">
    <property type="protein sequence ID" value="AALB015547-PA"/>
    <property type="gene ID" value="AALB015547"/>
</dbReference>
<keyword evidence="5 8" id="KW-0472">Membrane</keyword>
<comment type="subcellular location">
    <subcellularLocation>
        <location evidence="1 8">Cell membrane</location>
        <topology evidence="1 8">Multi-pass membrane protein</topology>
    </subcellularLocation>
</comment>
<dbReference type="AlphaFoldDB" id="A0A182FZW3"/>
<keyword evidence="6 8" id="KW-0675">Receptor</keyword>
<feature type="transmembrane region" description="Helical" evidence="8">
    <location>
        <begin position="363"/>
        <end position="383"/>
    </location>
</feature>
<keyword evidence="3 8" id="KW-0812">Transmembrane</keyword>
<comment type="function">
    <text evidence="8">Gustatory receptor which mediates acceptance or avoidance behavior, depending on its substrates.</text>
</comment>
<sequence length="386" mass="44906">MSIVRLRGGLELFLLKVLEICALLPLKFDQESRRFVKTRRDVLYCVVLVVLFVIWAPFVFFHVFVQLFGAFGRMISALIGLQFLFVYMFLIIAQITLLRNGETIKGILNEMVIIREIMQMQYDFNKANVFYTKRLLFKVLIVDFGLLLLSLVVFFAFREDTLSLIELLTSLIFYLTRYFITMVVTFIVMCLLLCDSIQSTINHELRQLAQGRTVGVSKPDPSIRHMYKIHCKCAVLVGQFMDKMNLPLLLLNAWYFFMLMVSVFYACVTIIVDVGKEGTVRGAVKYLNPATFFVYIFTQIYYLTMIPSRCTANQRKMFRLLVQIARRSGDLSMERLMDAVIVDHLQRDYSIQNYGMYSIDNQFLFGMIATVASFVIILVQFYIQNN</sequence>
<feature type="transmembrane region" description="Helical" evidence="8">
    <location>
        <begin position="177"/>
        <end position="197"/>
    </location>
</feature>
<keyword evidence="4 8" id="KW-1133">Transmembrane helix</keyword>
<dbReference type="GO" id="GO:0030425">
    <property type="term" value="C:dendrite"/>
    <property type="evidence" value="ECO:0007669"/>
    <property type="project" value="TreeGrafter"/>
</dbReference>
<evidence type="ECO:0000256" key="5">
    <source>
        <dbReference type="ARBA" id="ARBA00023136"/>
    </source>
</evidence>
<evidence type="ECO:0000256" key="6">
    <source>
        <dbReference type="ARBA" id="ARBA00023170"/>
    </source>
</evidence>
<name>A0A182FZW3_ANOAL</name>
<dbReference type="GO" id="GO:0050909">
    <property type="term" value="P:sensory perception of taste"/>
    <property type="evidence" value="ECO:0007669"/>
    <property type="project" value="InterPro"/>
</dbReference>
<protein>
    <recommendedName>
        <fullName evidence="8">Gustatory receptor</fullName>
    </recommendedName>
</protein>
<evidence type="ECO:0000256" key="7">
    <source>
        <dbReference type="ARBA" id="ARBA00023224"/>
    </source>
</evidence>
<evidence type="ECO:0000256" key="8">
    <source>
        <dbReference type="RuleBase" id="RU363108"/>
    </source>
</evidence>
<dbReference type="GO" id="GO:0005886">
    <property type="term" value="C:plasma membrane"/>
    <property type="evidence" value="ECO:0007669"/>
    <property type="project" value="UniProtKB-SubCell"/>
</dbReference>
<dbReference type="GO" id="GO:0030424">
    <property type="term" value="C:axon"/>
    <property type="evidence" value="ECO:0007669"/>
    <property type="project" value="TreeGrafter"/>
</dbReference>
<dbReference type="InterPro" id="IPR013604">
    <property type="entry name" value="7TM_chemorcpt"/>
</dbReference>
<dbReference type="Pfam" id="PF08395">
    <property type="entry name" value="7tm_7"/>
    <property type="match status" value="1"/>
</dbReference>
<feature type="transmembrane region" description="Helical" evidence="8">
    <location>
        <begin position="292"/>
        <end position="310"/>
    </location>
</feature>
<feature type="transmembrane region" description="Helical" evidence="8">
    <location>
        <begin position="42"/>
        <end position="68"/>
    </location>
</feature>
<feature type="transmembrane region" description="Helical" evidence="8">
    <location>
        <begin position="135"/>
        <end position="157"/>
    </location>
</feature>
<proteinExistence type="inferred from homology"/>
<evidence type="ECO:0000256" key="1">
    <source>
        <dbReference type="ARBA" id="ARBA00004651"/>
    </source>
</evidence>
<comment type="similarity">
    <text evidence="8">Belongs to the insect chemoreceptor superfamily. Gustatory receptor (GR) family.</text>
</comment>
<evidence type="ECO:0000256" key="2">
    <source>
        <dbReference type="ARBA" id="ARBA00022475"/>
    </source>
</evidence>
<keyword evidence="10" id="KW-1185">Reference proteome</keyword>
<dbReference type="GO" id="GO:0007165">
    <property type="term" value="P:signal transduction"/>
    <property type="evidence" value="ECO:0007669"/>
    <property type="project" value="UniProtKB-KW"/>
</dbReference>
<dbReference type="GO" id="GO:0008049">
    <property type="term" value="P:male courtship behavior"/>
    <property type="evidence" value="ECO:0007669"/>
    <property type="project" value="TreeGrafter"/>
</dbReference>
<dbReference type="Proteomes" id="UP000069272">
    <property type="component" value="Chromosome 2R"/>
</dbReference>
<accession>A0A182FZW3</accession>
<feature type="transmembrane region" description="Helical" evidence="8">
    <location>
        <begin position="74"/>
        <end position="98"/>
    </location>
</feature>
<evidence type="ECO:0000256" key="4">
    <source>
        <dbReference type="ARBA" id="ARBA00022989"/>
    </source>
</evidence>
<reference evidence="9 10" key="1">
    <citation type="journal article" date="2017" name="G3 (Bethesda)">
        <title>The Physical Genome Mapping of Anopheles albimanus Corrected Scaffold Misassemblies and Identified Interarm Rearrangements in Genus Anopheles.</title>
        <authorList>
            <person name="Artemov G.N."/>
            <person name="Peery A.N."/>
            <person name="Jiang X."/>
            <person name="Tu Z."/>
            <person name="Stegniy V.N."/>
            <person name="Sharakhova M.V."/>
            <person name="Sharakhov I.V."/>
        </authorList>
    </citation>
    <scope>NUCLEOTIDE SEQUENCE [LARGE SCALE GENOMIC DNA]</scope>
    <source>
        <strain evidence="9 10">ALBI9_A</strain>
    </source>
</reference>
<evidence type="ECO:0000313" key="9">
    <source>
        <dbReference type="EnsemblMetazoa" id="AALB015547-PA"/>
    </source>
</evidence>